<organism evidence="1 2">
    <name type="scientific">Elsinoe ampelina</name>
    <dbReference type="NCBI Taxonomy" id="302913"/>
    <lineage>
        <taxon>Eukaryota</taxon>
        <taxon>Fungi</taxon>
        <taxon>Dikarya</taxon>
        <taxon>Ascomycota</taxon>
        <taxon>Pezizomycotina</taxon>
        <taxon>Dothideomycetes</taxon>
        <taxon>Dothideomycetidae</taxon>
        <taxon>Myriangiales</taxon>
        <taxon>Elsinoaceae</taxon>
        <taxon>Elsinoe</taxon>
    </lineage>
</organism>
<proteinExistence type="predicted"/>
<gene>
    <name evidence="1" type="ORF">BDZ85DRAFT_91760</name>
</gene>
<sequence>MLHILHALVMTADPSLKPPPDEPAISDQWELLKTYPADPFLDGTTRDLTIWRRQQLKGTEYGYSYTNLGSSPMYYFVCDGNVHAAIAWSMEMSVWNGKTEDCFEEMFQQFSKLRRDSSCRCTFKDIIAVATLAKGHNHSHDAVPLISDIQDNGPRHYTREPTQQCHHTKGRMSIKTFCYIGIIVKNLWEHAEVCRCRCFFLNDQKWHHLEKDTDDENQTNSCVTETYKTCSNNQSGRQKHRFARSCGFF</sequence>
<evidence type="ECO:0000313" key="1">
    <source>
        <dbReference type="EMBL" id="KAF2225323.1"/>
    </source>
</evidence>
<accession>A0A6A6GIP3</accession>
<keyword evidence="2" id="KW-1185">Reference proteome</keyword>
<reference evidence="2" key="1">
    <citation type="journal article" date="2020" name="Stud. Mycol.">
        <title>101 Dothideomycetes genomes: A test case for predicting lifestyles and emergence of pathogens.</title>
        <authorList>
            <person name="Haridas S."/>
            <person name="Albert R."/>
            <person name="Binder M."/>
            <person name="Bloem J."/>
            <person name="LaButti K."/>
            <person name="Salamov A."/>
            <person name="Andreopoulos B."/>
            <person name="Baker S."/>
            <person name="Barry K."/>
            <person name="Bills G."/>
            <person name="Bluhm B."/>
            <person name="Cannon C."/>
            <person name="Castanera R."/>
            <person name="Culley D."/>
            <person name="Daum C."/>
            <person name="Ezra D."/>
            <person name="Gonzalez J."/>
            <person name="Henrissat B."/>
            <person name="Kuo A."/>
            <person name="Liang C."/>
            <person name="Lipzen A."/>
            <person name="Lutzoni F."/>
            <person name="Magnuson J."/>
            <person name="Mondo S."/>
            <person name="Nolan M."/>
            <person name="Ohm R."/>
            <person name="Pangilinan J."/>
            <person name="Park H.-J."/>
            <person name="Ramirez L."/>
            <person name="Alfaro M."/>
            <person name="Sun H."/>
            <person name="Tritt A."/>
            <person name="Yoshinaga Y."/>
            <person name="Zwiers L.-H."/>
            <person name="Turgeon B."/>
            <person name="Goodwin S."/>
            <person name="Spatafora J."/>
            <person name="Crous P."/>
            <person name="Grigoriev I."/>
        </authorList>
    </citation>
    <scope>NUCLEOTIDE SEQUENCE [LARGE SCALE GENOMIC DNA]</scope>
    <source>
        <strain evidence="2">CECT 20119</strain>
    </source>
</reference>
<dbReference type="AlphaFoldDB" id="A0A6A6GIP3"/>
<dbReference type="EMBL" id="ML992504">
    <property type="protein sequence ID" value="KAF2225323.1"/>
    <property type="molecule type" value="Genomic_DNA"/>
</dbReference>
<name>A0A6A6GIP3_9PEZI</name>
<evidence type="ECO:0000313" key="2">
    <source>
        <dbReference type="Proteomes" id="UP000799538"/>
    </source>
</evidence>
<protein>
    <submittedName>
        <fullName evidence="1">Uncharacterized protein</fullName>
    </submittedName>
</protein>
<dbReference type="Proteomes" id="UP000799538">
    <property type="component" value="Unassembled WGS sequence"/>
</dbReference>